<feature type="signal peptide" evidence="1">
    <location>
        <begin position="1"/>
        <end position="20"/>
    </location>
</feature>
<sequence length="632" mass="71259">MKKTLFTFLTLSGMYFGAFAQRQPDHIIDLKNHIQEINIHQITGIPIAVTNESYYGIDPNTNRTIWKVDRALYQKLSNLTDDTPEDFFEVALTPYAIINDNLVDVRSGKLIIDKTKDNIKRLKKYDTMLPIGVVLLEGASDGVQYLFCVDLNKTELKWKAKIGTTSMLKDAVKGAIPENPFTTGSFKTIVSKNGNFIYKADKHLISINGADGTVMWDLNINPGQAFFNNDESCLMVVDKGGSMMSMVTNSMTLNLNKLEALGKEMTAIDPQTGKTKYELKLEDRYKWTADFGDEFFVASTAGGNLYSYANGQKKFKKDFDEKRIQDIQKTNEGYLISYKNEQMLVDQTGKKLWKKPVVIEDVSDDVDYDRYDYKTGYVIAYKSYLGYYVKDQKKPVWKLSLDEKAKLAYDALHQNILILDGEKYYIINPEKSAEKPKPLKVKLKDDGDSFNVVDIKPNSYFFSGPFEYFITDISGNIIKQKYFKEPGGFMRQLANVGSGVLAAAAAYQATAGLMNMDKGIAQSLTGLGESGKQTFKKGVNQYNSTNALASGAALLQAFGGPRYNAFASTPSNAYYFTKGENNDKLLIRVLKDNGDETDKLIFLNNKPVYQIDYITNKVFYLHGNELQIFNNR</sequence>
<dbReference type="InterPro" id="IPR011047">
    <property type="entry name" value="Quinoprotein_ADH-like_sf"/>
</dbReference>
<dbReference type="RefSeq" id="WP_109928869.1">
    <property type="nucleotide sequence ID" value="NZ_QGNY01000002.1"/>
</dbReference>
<keyword evidence="3" id="KW-1185">Reference proteome</keyword>
<feature type="chain" id="PRO_5016425479" evidence="1">
    <location>
        <begin position="21"/>
        <end position="632"/>
    </location>
</feature>
<dbReference type="EMBL" id="QGNY01000002">
    <property type="protein sequence ID" value="PWS32697.1"/>
    <property type="molecule type" value="Genomic_DNA"/>
</dbReference>
<dbReference type="Gene3D" id="2.130.10.10">
    <property type="entry name" value="YVTN repeat-like/Quinoprotein amine dehydrogenase"/>
    <property type="match status" value="1"/>
</dbReference>
<protein>
    <submittedName>
        <fullName evidence="2">Uncharacterized protein</fullName>
    </submittedName>
</protein>
<evidence type="ECO:0000313" key="2">
    <source>
        <dbReference type="EMBL" id="PWS32697.1"/>
    </source>
</evidence>
<gene>
    <name evidence="2" type="ORF">DF947_06390</name>
</gene>
<dbReference type="InterPro" id="IPR015943">
    <property type="entry name" value="WD40/YVTN_repeat-like_dom_sf"/>
</dbReference>
<evidence type="ECO:0000256" key="1">
    <source>
        <dbReference type="SAM" id="SignalP"/>
    </source>
</evidence>
<dbReference type="SUPFAM" id="SSF50998">
    <property type="entry name" value="Quinoprotein alcohol dehydrogenase-like"/>
    <property type="match status" value="1"/>
</dbReference>
<accession>A0A317F3T4</accession>
<reference evidence="3" key="1">
    <citation type="submission" date="2018-05" db="EMBL/GenBank/DDBJ databases">
        <title>Pedobacter paludis sp. nov., isolated from wetland soil.</title>
        <authorList>
            <person name="Zhang Y."/>
        </authorList>
    </citation>
    <scope>NUCLEOTIDE SEQUENCE [LARGE SCALE GENOMIC DNA]</scope>
    <source>
        <strain evidence="3">R-8</strain>
    </source>
</reference>
<organism evidence="2 3">
    <name type="scientific">Pedobacter paludis</name>
    <dbReference type="NCBI Taxonomy" id="2203212"/>
    <lineage>
        <taxon>Bacteria</taxon>
        <taxon>Pseudomonadati</taxon>
        <taxon>Bacteroidota</taxon>
        <taxon>Sphingobacteriia</taxon>
        <taxon>Sphingobacteriales</taxon>
        <taxon>Sphingobacteriaceae</taxon>
        <taxon>Pedobacter</taxon>
    </lineage>
</organism>
<dbReference type="OrthoDB" id="725093at2"/>
<keyword evidence="1" id="KW-0732">Signal</keyword>
<evidence type="ECO:0000313" key="3">
    <source>
        <dbReference type="Proteomes" id="UP000245391"/>
    </source>
</evidence>
<dbReference type="AlphaFoldDB" id="A0A317F3T4"/>
<dbReference type="Proteomes" id="UP000245391">
    <property type="component" value="Unassembled WGS sequence"/>
</dbReference>
<name>A0A317F3T4_9SPHI</name>
<comment type="caution">
    <text evidence="2">The sequence shown here is derived from an EMBL/GenBank/DDBJ whole genome shotgun (WGS) entry which is preliminary data.</text>
</comment>
<proteinExistence type="predicted"/>